<accession>A0A2A2LER9</accession>
<keyword evidence="1" id="KW-1133">Transmembrane helix</keyword>
<evidence type="ECO:0000256" key="1">
    <source>
        <dbReference type="SAM" id="Phobius"/>
    </source>
</evidence>
<organism evidence="2 3">
    <name type="scientific">Diploscapter pachys</name>
    <dbReference type="NCBI Taxonomy" id="2018661"/>
    <lineage>
        <taxon>Eukaryota</taxon>
        <taxon>Metazoa</taxon>
        <taxon>Ecdysozoa</taxon>
        <taxon>Nematoda</taxon>
        <taxon>Chromadorea</taxon>
        <taxon>Rhabditida</taxon>
        <taxon>Rhabditina</taxon>
        <taxon>Rhabditomorpha</taxon>
        <taxon>Rhabditoidea</taxon>
        <taxon>Rhabditidae</taxon>
        <taxon>Diploscapter</taxon>
    </lineage>
</organism>
<dbReference type="EMBL" id="LIAE01006825">
    <property type="protein sequence ID" value="PAV84716.1"/>
    <property type="molecule type" value="Genomic_DNA"/>
</dbReference>
<feature type="transmembrane region" description="Helical" evidence="1">
    <location>
        <begin position="100"/>
        <end position="119"/>
    </location>
</feature>
<keyword evidence="3" id="KW-1185">Reference proteome</keyword>
<protein>
    <submittedName>
        <fullName evidence="2">Uncharacterized protein</fullName>
    </submittedName>
</protein>
<reference evidence="2 3" key="1">
    <citation type="journal article" date="2017" name="Curr. Biol.">
        <title>Genome architecture and evolution of a unichromosomal asexual nematode.</title>
        <authorList>
            <person name="Fradin H."/>
            <person name="Zegar C."/>
            <person name="Gutwein M."/>
            <person name="Lucas J."/>
            <person name="Kovtun M."/>
            <person name="Corcoran D."/>
            <person name="Baugh L.R."/>
            <person name="Kiontke K."/>
            <person name="Gunsalus K."/>
            <person name="Fitch D.H."/>
            <person name="Piano F."/>
        </authorList>
    </citation>
    <scope>NUCLEOTIDE SEQUENCE [LARGE SCALE GENOMIC DNA]</scope>
    <source>
        <strain evidence="2">PF1309</strain>
    </source>
</reference>
<evidence type="ECO:0000313" key="2">
    <source>
        <dbReference type="EMBL" id="PAV84716.1"/>
    </source>
</evidence>
<keyword evidence="1" id="KW-0812">Transmembrane</keyword>
<comment type="caution">
    <text evidence="2">The sequence shown here is derived from an EMBL/GenBank/DDBJ whole genome shotgun (WGS) entry which is preliminary data.</text>
</comment>
<gene>
    <name evidence="2" type="ORF">WR25_10142</name>
</gene>
<keyword evidence="1" id="KW-0472">Membrane</keyword>
<sequence length="322" mass="37330">MLLIVMINHSYSYEDNAIGLLYRICGLVVYCAMLFLNLTHSLEEITNISEDYSEDDLEANETLAMHEAAKHSHHAHSNGSLIEVPVDDHGHMLTDFEYRIYVYVAIADLAIRLGLASFSKLPTLKLHWAKAAILYTLTPLTIIGSYCLRRFVPSEMIPDFFNEQLEPLTSVILCLVYYAIIWKAFIALKPYLFAETPKIFSKQALEADIKEKFPYVMSCPHVHAFCIWPGKYFEVMISMNMKLNMSDDDWEIEAVNKYDDVRRYVHDKLEREGAQRVIIEPCFTDENEPDKVYRGCVDEECYKQNLGCCKLDLEMLVRRYTE</sequence>
<dbReference type="AlphaFoldDB" id="A0A2A2LER9"/>
<dbReference type="OrthoDB" id="5873812at2759"/>
<feature type="transmembrane region" description="Helical" evidence="1">
    <location>
        <begin position="168"/>
        <end position="188"/>
    </location>
</feature>
<feature type="transmembrane region" description="Helical" evidence="1">
    <location>
        <begin position="20"/>
        <end position="38"/>
    </location>
</feature>
<feature type="transmembrane region" description="Helical" evidence="1">
    <location>
        <begin position="131"/>
        <end position="148"/>
    </location>
</feature>
<name>A0A2A2LER9_9BILA</name>
<dbReference type="STRING" id="2018661.A0A2A2LER9"/>
<proteinExistence type="predicted"/>
<evidence type="ECO:0000313" key="3">
    <source>
        <dbReference type="Proteomes" id="UP000218231"/>
    </source>
</evidence>
<dbReference type="Proteomes" id="UP000218231">
    <property type="component" value="Unassembled WGS sequence"/>
</dbReference>